<dbReference type="EMBL" id="BMRJ01000001">
    <property type="protein sequence ID" value="GGR22695.1"/>
    <property type="molecule type" value="Genomic_DNA"/>
</dbReference>
<sequence>MSTIDPAAARRARLERQQGSTGAALAAAAFALLLVATSAVIGYSFAGILDTFRLMELNSVFSTWESQMPNTAFGLPVGIVATIAAWALYAKWNHRFTGDTTRFVGVGPLTLVLLGLAIGLWIGCSSWTAPDQPGMQIDPTFGEDEAWGAGAWIFYAAQWWLPALVGVLAVAAYFAGVAGRRRSAGRTALIERMLVTGRRAPGVVTESTLPSGEASSVLFSLTVKFTDASGTDRWVKRTVKYRAAEVPPVGAPVTVLYDPADPGDTSRIFLASGPAETAADFRRNEL</sequence>
<protein>
    <recommendedName>
        <fullName evidence="2">DUF3592 domain-containing protein</fullName>
    </recommendedName>
</protein>
<comment type="caution">
    <text evidence="3">The sequence shown here is derived from an EMBL/GenBank/DDBJ whole genome shotgun (WGS) entry which is preliminary data.</text>
</comment>
<organism evidence="3 4">
    <name type="scientific">Agromyces mediolanus</name>
    <name type="common">Corynebacterium mediolanum</name>
    <dbReference type="NCBI Taxonomy" id="41986"/>
    <lineage>
        <taxon>Bacteria</taxon>
        <taxon>Bacillati</taxon>
        <taxon>Actinomycetota</taxon>
        <taxon>Actinomycetes</taxon>
        <taxon>Micrococcales</taxon>
        <taxon>Microbacteriaceae</taxon>
        <taxon>Agromyces</taxon>
    </lineage>
</organism>
<accession>A0A918FCT7</accession>
<evidence type="ECO:0000256" key="1">
    <source>
        <dbReference type="SAM" id="Phobius"/>
    </source>
</evidence>
<dbReference type="AlphaFoldDB" id="A0A918FCT7"/>
<name>A0A918FCT7_AGRME</name>
<feature type="transmembrane region" description="Helical" evidence="1">
    <location>
        <begin position="109"/>
        <end position="129"/>
    </location>
</feature>
<reference evidence="3" key="2">
    <citation type="submission" date="2020-09" db="EMBL/GenBank/DDBJ databases">
        <authorList>
            <person name="Sun Q."/>
            <person name="Ohkuma M."/>
        </authorList>
    </citation>
    <scope>NUCLEOTIDE SEQUENCE</scope>
    <source>
        <strain evidence="3">JCM 3346</strain>
    </source>
</reference>
<keyword evidence="1" id="KW-1133">Transmembrane helix</keyword>
<gene>
    <name evidence="3" type="ORF">GCM10010196_15500</name>
</gene>
<feature type="transmembrane region" description="Helical" evidence="1">
    <location>
        <begin position="21"/>
        <end position="48"/>
    </location>
</feature>
<proteinExistence type="predicted"/>
<dbReference type="Pfam" id="PF12158">
    <property type="entry name" value="DUF3592"/>
    <property type="match status" value="1"/>
</dbReference>
<evidence type="ECO:0000259" key="2">
    <source>
        <dbReference type="Pfam" id="PF12158"/>
    </source>
</evidence>
<feature type="domain" description="DUF3592" evidence="2">
    <location>
        <begin position="200"/>
        <end position="264"/>
    </location>
</feature>
<keyword evidence="4" id="KW-1185">Reference proteome</keyword>
<feature type="transmembrane region" description="Helical" evidence="1">
    <location>
        <begin position="149"/>
        <end position="176"/>
    </location>
</feature>
<dbReference type="RefSeq" id="WP_189084659.1">
    <property type="nucleotide sequence ID" value="NZ_BMRJ01000001.1"/>
</dbReference>
<dbReference type="Proteomes" id="UP000610303">
    <property type="component" value="Unassembled WGS sequence"/>
</dbReference>
<dbReference type="InterPro" id="IPR021994">
    <property type="entry name" value="DUF3592"/>
</dbReference>
<keyword evidence="1" id="KW-0812">Transmembrane</keyword>
<feature type="transmembrane region" description="Helical" evidence="1">
    <location>
        <begin position="68"/>
        <end position="89"/>
    </location>
</feature>
<reference evidence="3" key="1">
    <citation type="journal article" date="2014" name="Int. J. Syst. Evol. Microbiol.">
        <title>Complete genome sequence of Corynebacterium casei LMG S-19264T (=DSM 44701T), isolated from a smear-ripened cheese.</title>
        <authorList>
            <consortium name="US DOE Joint Genome Institute (JGI-PGF)"/>
            <person name="Walter F."/>
            <person name="Albersmeier A."/>
            <person name="Kalinowski J."/>
            <person name="Ruckert C."/>
        </authorList>
    </citation>
    <scope>NUCLEOTIDE SEQUENCE</scope>
    <source>
        <strain evidence="3">JCM 3346</strain>
    </source>
</reference>
<evidence type="ECO:0000313" key="3">
    <source>
        <dbReference type="EMBL" id="GGR22695.1"/>
    </source>
</evidence>
<evidence type="ECO:0000313" key="4">
    <source>
        <dbReference type="Proteomes" id="UP000610303"/>
    </source>
</evidence>
<keyword evidence="1" id="KW-0472">Membrane</keyword>